<keyword evidence="1" id="KW-0472">Membrane</keyword>
<organism evidence="2 3">
    <name type="scientific">Xanthomonas perforans</name>
    <dbReference type="NCBI Taxonomy" id="442694"/>
    <lineage>
        <taxon>Bacteria</taxon>
        <taxon>Pseudomonadati</taxon>
        <taxon>Pseudomonadota</taxon>
        <taxon>Gammaproteobacteria</taxon>
        <taxon>Lysobacterales</taxon>
        <taxon>Lysobacteraceae</taxon>
        <taxon>Xanthomonas</taxon>
    </lineage>
</organism>
<evidence type="ECO:0000313" key="2">
    <source>
        <dbReference type="EMBL" id="NEL78592.1"/>
    </source>
</evidence>
<dbReference type="AlphaFoldDB" id="A0A6P0E376"/>
<comment type="caution">
    <text evidence="2">The sequence shown here is derived from an EMBL/GenBank/DDBJ whole genome shotgun (WGS) entry which is preliminary data.</text>
</comment>
<dbReference type="Proteomes" id="UP000471082">
    <property type="component" value="Unassembled WGS sequence"/>
</dbReference>
<name>A0A6P0E376_XANPE</name>
<reference evidence="2 3" key="1">
    <citation type="submission" date="2019-11" db="EMBL/GenBank/DDBJ databases">
        <title>Genome-resolved metagenomics to study the prevalence of co-infection and intraspecific heterogeneity among plant pathogen metapopulations.</title>
        <authorList>
            <person name="Newberry E."/>
            <person name="Bhandari R."/>
            <person name="Kemble J."/>
            <person name="Sikora E."/>
            <person name="Potnis N."/>
        </authorList>
    </citation>
    <scope>NUCLEOTIDE SEQUENCE [LARGE SCALE GENOMIC DNA]</scope>
    <source>
        <strain evidence="2">Xp_Tom_Tuscaloosa_18b</strain>
    </source>
</reference>
<protein>
    <submittedName>
        <fullName evidence="2">Uncharacterized protein</fullName>
    </submittedName>
</protein>
<keyword evidence="1" id="KW-0812">Transmembrane</keyword>
<feature type="transmembrane region" description="Helical" evidence="1">
    <location>
        <begin position="20"/>
        <end position="38"/>
    </location>
</feature>
<dbReference type="EMBL" id="JAAGYU010000155">
    <property type="protein sequence ID" value="NEL78592.1"/>
    <property type="molecule type" value="Genomic_DNA"/>
</dbReference>
<accession>A0A6P0E376</accession>
<evidence type="ECO:0000313" key="3">
    <source>
        <dbReference type="Proteomes" id="UP000471082"/>
    </source>
</evidence>
<keyword evidence="1" id="KW-1133">Transmembrane helix</keyword>
<evidence type="ECO:0000256" key="1">
    <source>
        <dbReference type="SAM" id="Phobius"/>
    </source>
</evidence>
<gene>
    <name evidence="2" type="ORF">G3W61_20475</name>
</gene>
<dbReference type="RefSeq" id="WP_145590024.1">
    <property type="nucleotide sequence ID" value="NZ_CP167822.1"/>
</dbReference>
<proteinExistence type="predicted"/>
<sequence>MNTQFAAETVLGFTDLQLKFGTAAGQLGLATAVAYVAWQQWRTARNKLKSDLFERRFKLVKELRYRASRVAAHSAKAEEILSLPDLAREAGFLFNKQIKDTSERLIKALNSVDSRQALLKDQHGMIKLQKEQLVEAHSLATELRDERIKTIQTAQETTTSDLQQINSDLKVARAQVNKELKALEEATAKFLTLRH</sequence>